<evidence type="ECO:0000256" key="3">
    <source>
        <dbReference type="ARBA" id="ARBA00022729"/>
    </source>
</evidence>
<dbReference type="Ensembl" id="ENSELUT00000027519.3">
    <property type="protein sequence ID" value="ENSELUP00000037730.3"/>
    <property type="gene ID" value="ENSELUG00000017455.3"/>
</dbReference>
<dbReference type="Bgee" id="ENSELUG00000017455">
    <property type="expression patterns" value="Expressed in brain"/>
</dbReference>
<dbReference type="PRINTS" id="PR00480">
    <property type="entry name" value="ASTACIN"/>
</dbReference>
<accession>A0A3P9AAJ2</accession>
<dbReference type="GeneTree" id="ENSGT00940000161051"/>
<sequence>QDQESISSISTVNAKEPPRDYTERILTANQGSDQLLMEGDLVVPRTRNAMVCMQGGNSCLWRKDSSGHVVVPYIIEDNRFSPSDRQKIKSALLSFHDLTCVRFVPRGDQEDYISYESWRGCFSTLGRVGGRQTVSLNSAGCILNGIIQHETLHALGFGHEHTRSDRDQYVTMNWSNIDPSDAVNFDKQITNNLDSPYDYSSVMHYGNKAFSINGKETITTIPKPNMPIGQRVSMSDSDILRINELYNC</sequence>
<evidence type="ECO:0000256" key="4">
    <source>
        <dbReference type="ARBA" id="ARBA00022801"/>
    </source>
</evidence>
<evidence type="ECO:0000313" key="13">
    <source>
        <dbReference type="Ensembl" id="ENSELUP00000037730.3"/>
    </source>
</evidence>
<feature type="region of interest" description="Disordered" evidence="11">
    <location>
        <begin position="1"/>
        <end position="20"/>
    </location>
</feature>
<evidence type="ECO:0000256" key="10">
    <source>
        <dbReference type="RuleBase" id="RU361183"/>
    </source>
</evidence>
<keyword evidence="5 9" id="KW-0862">Zinc</keyword>
<dbReference type="GO" id="GO:0008270">
    <property type="term" value="F:zinc ion binding"/>
    <property type="evidence" value="ECO:0007669"/>
    <property type="project" value="UniProtKB-UniRule"/>
</dbReference>
<keyword evidence="3" id="KW-0732">Signal</keyword>
<dbReference type="InterPro" id="IPR006026">
    <property type="entry name" value="Peptidase_Metallo"/>
</dbReference>
<reference evidence="14" key="1">
    <citation type="journal article" date="2014" name="PLoS ONE">
        <title>The genome and linkage map of the northern pike (Esox lucius): conserved synteny revealed between the salmonid sister group and the Neoteleostei.</title>
        <authorList>
            <person name="Rondeau E.B."/>
            <person name="Minkley D.R."/>
            <person name="Leong J.S."/>
            <person name="Messmer A.M."/>
            <person name="Jantzen J.R."/>
            <person name="von Schalburg K.R."/>
            <person name="Lemon C."/>
            <person name="Bird N.H."/>
            <person name="Koop B.F."/>
        </authorList>
    </citation>
    <scope>NUCLEOTIDE SEQUENCE</scope>
</reference>
<dbReference type="PANTHER" id="PTHR10127:SF839">
    <property type="entry name" value="HATCHING ENZYME 1.2-RELATED"/>
    <property type="match status" value="1"/>
</dbReference>
<keyword evidence="7" id="KW-0865">Zymogen</keyword>
<dbReference type="GO" id="GO:0006508">
    <property type="term" value="P:proteolysis"/>
    <property type="evidence" value="ECO:0007669"/>
    <property type="project" value="UniProtKB-KW"/>
</dbReference>
<proteinExistence type="predicted"/>
<feature type="domain" description="Peptidase M12A" evidence="12">
    <location>
        <begin position="48"/>
        <end position="248"/>
    </location>
</feature>
<dbReference type="Pfam" id="PF01400">
    <property type="entry name" value="Astacin"/>
    <property type="match status" value="1"/>
</dbReference>
<evidence type="ECO:0000256" key="9">
    <source>
        <dbReference type="PROSITE-ProRule" id="PRU01211"/>
    </source>
</evidence>
<keyword evidence="8" id="KW-1015">Disulfide bond</keyword>
<reference evidence="13" key="2">
    <citation type="submission" date="2020-02" db="EMBL/GenBank/DDBJ databases">
        <title>Esox lucius (northern pike) genome, fEsoLuc1, primary haplotype.</title>
        <authorList>
            <person name="Myers G."/>
            <person name="Karagic N."/>
            <person name="Meyer A."/>
            <person name="Pippel M."/>
            <person name="Reichard M."/>
            <person name="Winkler S."/>
            <person name="Tracey A."/>
            <person name="Sims Y."/>
            <person name="Howe K."/>
            <person name="Rhie A."/>
            <person name="Formenti G."/>
            <person name="Durbin R."/>
            <person name="Fedrigo O."/>
            <person name="Jarvis E.D."/>
        </authorList>
    </citation>
    <scope>NUCLEOTIDE SEQUENCE [LARGE SCALE GENOMIC DNA]</scope>
</reference>
<comment type="cofactor">
    <cofactor evidence="9 10">
        <name>Zn(2+)</name>
        <dbReference type="ChEBI" id="CHEBI:29105"/>
    </cofactor>
    <text evidence="9 10">Binds 1 zinc ion per subunit.</text>
</comment>
<dbReference type="SMART" id="SM00235">
    <property type="entry name" value="ZnMc"/>
    <property type="match status" value="1"/>
</dbReference>
<dbReference type="OMA" id="IHWENIL"/>
<evidence type="ECO:0000256" key="1">
    <source>
        <dbReference type="ARBA" id="ARBA00022670"/>
    </source>
</evidence>
<dbReference type="SUPFAM" id="SSF55486">
    <property type="entry name" value="Metalloproteases ('zincins'), catalytic domain"/>
    <property type="match status" value="1"/>
</dbReference>
<keyword evidence="1 9" id="KW-0645">Protease</keyword>
<dbReference type="FunFam" id="3.40.390.10:FF:000040">
    <property type="entry name" value="Metalloendopeptidase"/>
    <property type="match status" value="1"/>
</dbReference>
<evidence type="ECO:0000256" key="7">
    <source>
        <dbReference type="ARBA" id="ARBA00023145"/>
    </source>
</evidence>
<dbReference type="PROSITE" id="PS51864">
    <property type="entry name" value="ASTACIN"/>
    <property type="match status" value="1"/>
</dbReference>
<dbReference type="PANTHER" id="PTHR10127">
    <property type="entry name" value="DISCOIDIN, CUB, EGF, LAMININ , AND ZINC METALLOPROTEASE DOMAIN CONTAINING"/>
    <property type="match status" value="1"/>
</dbReference>
<feature type="binding site" evidence="9">
    <location>
        <position position="159"/>
    </location>
    <ligand>
        <name>Zn(2+)</name>
        <dbReference type="ChEBI" id="CHEBI:29105"/>
        <note>catalytic</note>
    </ligand>
</feature>
<reference evidence="13" key="3">
    <citation type="submission" date="2025-08" db="UniProtKB">
        <authorList>
            <consortium name="Ensembl"/>
        </authorList>
    </citation>
    <scope>IDENTIFICATION</scope>
</reference>
<feature type="binding site" evidence="9">
    <location>
        <position position="153"/>
    </location>
    <ligand>
        <name>Zn(2+)</name>
        <dbReference type="ChEBI" id="CHEBI:29105"/>
        <note>catalytic</note>
    </ligand>
</feature>
<keyword evidence="2 9" id="KW-0479">Metal-binding</keyword>
<keyword evidence="14" id="KW-1185">Reference proteome</keyword>
<evidence type="ECO:0000256" key="5">
    <source>
        <dbReference type="ARBA" id="ARBA00022833"/>
    </source>
</evidence>
<dbReference type="InParanoid" id="A0A3P9AAJ2"/>
<evidence type="ECO:0000256" key="2">
    <source>
        <dbReference type="ARBA" id="ARBA00022723"/>
    </source>
</evidence>
<feature type="binding site" evidence="9">
    <location>
        <position position="149"/>
    </location>
    <ligand>
        <name>Zn(2+)</name>
        <dbReference type="ChEBI" id="CHEBI:29105"/>
        <note>catalytic</note>
    </ligand>
</feature>
<dbReference type="InterPro" id="IPR001506">
    <property type="entry name" value="Peptidase_M12A"/>
</dbReference>
<protein>
    <recommendedName>
        <fullName evidence="10">Metalloendopeptidase</fullName>
        <ecNumber evidence="10">3.4.24.-</ecNumber>
    </recommendedName>
</protein>
<evidence type="ECO:0000313" key="14">
    <source>
        <dbReference type="Proteomes" id="UP000265140"/>
    </source>
</evidence>
<dbReference type="EC" id="3.4.24.-" evidence="10"/>
<dbReference type="GO" id="GO:0004222">
    <property type="term" value="F:metalloendopeptidase activity"/>
    <property type="evidence" value="ECO:0007669"/>
    <property type="project" value="UniProtKB-UniRule"/>
</dbReference>
<dbReference type="InterPro" id="IPR024079">
    <property type="entry name" value="MetalloPept_cat_dom_sf"/>
</dbReference>
<dbReference type="Proteomes" id="UP000265140">
    <property type="component" value="Chromosome 17"/>
</dbReference>
<organism evidence="13 14">
    <name type="scientific">Esox lucius</name>
    <name type="common">Northern pike</name>
    <dbReference type="NCBI Taxonomy" id="8010"/>
    <lineage>
        <taxon>Eukaryota</taxon>
        <taxon>Metazoa</taxon>
        <taxon>Chordata</taxon>
        <taxon>Craniata</taxon>
        <taxon>Vertebrata</taxon>
        <taxon>Euteleostomi</taxon>
        <taxon>Actinopterygii</taxon>
        <taxon>Neopterygii</taxon>
        <taxon>Teleostei</taxon>
        <taxon>Protacanthopterygii</taxon>
        <taxon>Esociformes</taxon>
        <taxon>Esocidae</taxon>
        <taxon>Esox</taxon>
    </lineage>
</organism>
<feature type="compositionally biased region" description="Polar residues" evidence="11">
    <location>
        <begin position="1"/>
        <end position="13"/>
    </location>
</feature>
<reference evidence="13" key="4">
    <citation type="submission" date="2025-09" db="UniProtKB">
        <authorList>
            <consortium name="Ensembl"/>
        </authorList>
    </citation>
    <scope>IDENTIFICATION</scope>
</reference>
<comment type="caution">
    <text evidence="9">Lacks conserved residue(s) required for the propagation of feature annotation.</text>
</comment>
<feature type="active site" evidence="9">
    <location>
        <position position="150"/>
    </location>
</feature>
<evidence type="ECO:0000259" key="12">
    <source>
        <dbReference type="PROSITE" id="PS51864"/>
    </source>
</evidence>
<keyword evidence="6 9" id="KW-0482">Metalloprotease</keyword>
<dbReference type="AlphaFoldDB" id="A0A3P9AAJ2"/>
<evidence type="ECO:0000256" key="11">
    <source>
        <dbReference type="SAM" id="MobiDB-lite"/>
    </source>
</evidence>
<evidence type="ECO:0000256" key="8">
    <source>
        <dbReference type="ARBA" id="ARBA00023157"/>
    </source>
</evidence>
<dbReference type="Gene3D" id="3.40.390.10">
    <property type="entry name" value="Collagenase (Catalytic Domain)"/>
    <property type="match status" value="1"/>
</dbReference>
<evidence type="ECO:0000256" key="6">
    <source>
        <dbReference type="ARBA" id="ARBA00023049"/>
    </source>
</evidence>
<name>A0A3P9AAJ2_ESOLU</name>
<keyword evidence="4 9" id="KW-0378">Hydrolase</keyword>